<feature type="transmembrane region" description="Helical" evidence="1">
    <location>
        <begin position="162"/>
        <end position="178"/>
    </location>
</feature>
<keyword evidence="1" id="KW-0472">Membrane</keyword>
<dbReference type="EMBL" id="CAJPDQ010000027">
    <property type="protein sequence ID" value="CAF9927402.1"/>
    <property type="molecule type" value="Genomic_DNA"/>
</dbReference>
<dbReference type="AlphaFoldDB" id="A0A8H3FLQ7"/>
<dbReference type="Proteomes" id="UP000664169">
    <property type="component" value="Unassembled WGS sequence"/>
</dbReference>
<dbReference type="OrthoDB" id="5429634at2759"/>
<evidence type="ECO:0000313" key="4">
    <source>
        <dbReference type="Proteomes" id="UP000664169"/>
    </source>
</evidence>
<dbReference type="PANTHER" id="PTHR35395">
    <property type="entry name" value="DUF6536 DOMAIN-CONTAINING PROTEIN"/>
    <property type="match status" value="1"/>
</dbReference>
<keyword evidence="1" id="KW-1133">Transmembrane helix</keyword>
<evidence type="ECO:0000259" key="2">
    <source>
        <dbReference type="Pfam" id="PF20163"/>
    </source>
</evidence>
<accession>A0A8H3FLQ7</accession>
<feature type="transmembrane region" description="Helical" evidence="1">
    <location>
        <begin position="518"/>
        <end position="538"/>
    </location>
</feature>
<feature type="transmembrane region" description="Helical" evidence="1">
    <location>
        <begin position="618"/>
        <end position="642"/>
    </location>
</feature>
<dbReference type="InterPro" id="IPR046623">
    <property type="entry name" value="DUF6536"/>
</dbReference>
<organism evidence="3 4">
    <name type="scientific">Gomphillus americanus</name>
    <dbReference type="NCBI Taxonomy" id="1940652"/>
    <lineage>
        <taxon>Eukaryota</taxon>
        <taxon>Fungi</taxon>
        <taxon>Dikarya</taxon>
        <taxon>Ascomycota</taxon>
        <taxon>Pezizomycotina</taxon>
        <taxon>Lecanoromycetes</taxon>
        <taxon>OSLEUM clade</taxon>
        <taxon>Ostropomycetidae</taxon>
        <taxon>Ostropales</taxon>
        <taxon>Graphidaceae</taxon>
        <taxon>Gomphilloideae</taxon>
        <taxon>Gomphillus</taxon>
    </lineage>
</organism>
<dbReference type="Pfam" id="PF20163">
    <property type="entry name" value="DUF6536"/>
    <property type="match status" value="1"/>
</dbReference>
<protein>
    <recommendedName>
        <fullName evidence="2">DUF6536 domain-containing protein</fullName>
    </recommendedName>
</protein>
<keyword evidence="1" id="KW-0812">Transmembrane</keyword>
<reference evidence="3" key="1">
    <citation type="submission" date="2021-03" db="EMBL/GenBank/DDBJ databases">
        <authorList>
            <person name="Tagirdzhanova G."/>
        </authorList>
    </citation>
    <scope>NUCLEOTIDE SEQUENCE</scope>
</reference>
<keyword evidence="4" id="KW-1185">Reference proteome</keyword>
<name>A0A8H3FLQ7_9LECA</name>
<feature type="transmembrane region" description="Helical" evidence="1">
    <location>
        <begin position="50"/>
        <end position="74"/>
    </location>
</feature>
<gene>
    <name evidence="3" type="ORF">GOMPHAMPRED_004385</name>
</gene>
<evidence type="ECO:0000313" key="3">
    <source>
        <dbReference type="EMBL" id="CAF9927402.1"/>
    </source>
</evidence>
<feature type="domain" description="DUF6536" evidence="2">
    <location>
        <begin position="50"/>
        <end position="201"/>
    </location>
</feature>
<dbReference type="PANTHER" id="PTHR35395:SF1">
    <property type="entry name" value="DUF6536 DOMAIN-CONTAINING PROTEIN"/>
    <property type="match status" value="1"/>
</dbReference>
<sequence length="706" mass="79295">MEQEPFQNSLPYQNEGRIRNWIAQTINLREPGSFVHKQLPRLPVNRWVGWQFAVVCGCVWTTFALICNIVLLGWASRQSKSDTRNYLLHEGDCGEVRSIDLWSHLGINILSTIILGFSNYAMQVLVAPTRKNIDNAHLQGRVLDIGISGFGNWRFMCWRRKAMYLTLVVTSLPLHLLYNSVIFSTTSAVNYEAFLVSQDFLQEASRFNTSQSTWWPGTLNQNELVSLQQQAINGSLVSMTNSECINSFGQNFVPGYSSVILISNLTSSPENTLLQTYWHHSEYNFVDLGWMCNDPHDIDVRSCTDNLSLQDDWIFTFQNTTDIGQANPANHTVQVERCLAKTMTPKCTMQLIPELLYTVIACNICKAIVFAYLLVFNFDPLITIGDAIASFLDEPDSTTKNLGAISARDVQGEWSKQKYLQWLERGQDHVWHPRERRFFAGAAKTRWAITMTSCSVYWLTGLVILCTGSKGSQVASFQQQWNAGLGAPLPTTIATLVYDLDWDTTLLINIVTANAPQLVLSLVYLCYNGLFTCMFLSAEWASYARVRKGLRVTRPEGYQRESYWLSLPYKVSMPLIMASSVLHWILSQSLFLVQINIIDATESPDQSISINAIGWSTLALTALLIIGGLLIIIIVGFGFFTYTPGIPIVSSNSRAISAACHPAPGRVRESVQSLQYGVVADIRHKTFHVGFSSGEVRPLLTGQKYM</sequence>
<evidence type="ECO:0000256" key="1">
    <source>
        <dbReference type="SAM" id="Phobius"/>
    </source>
</evidence>
<proteinExistence type="predicted"/>
<comment type="caution">
    <text evidence="3">The sequence shown here is derived from an EMBL/GenBank/DDBJ whole genome shotgun (WGS) entry which is preliminary data.</text>
</comment>